<dbReference type="OrthoDB" id="270167at2759"/>
<dbReference type="AlphaFoldDB" id="A0A8H7MBR8"/>
<evidence type="ECO:0000313" key="3">
    <source>
        <dbReference type="EMBL" id="KAF9691851.1"/>
    </source>
</evidence>
<comment type="caution">
    <text evidence="3">The sequence shown here is derived from an EMBL/GenBank/DDBJ whole genome shotgun (WGS) entry which is preliminary data.</text>
</comment>
<evidence type="ECO:0000256" key="1">
    <source>
        <dbReference type="SAM" id="MobiDB-lite"/>
    </source>
</evidence>
<organism evidence="3 4">
    <name type="scientific">Ascochyta lentis</name>
    <dbReference type="NCBI Taxonomy" id="205686"/>
    <lineage>
        <taxon>Eukaryota</taxon>
        <taxon>Fungi</taxon>
        <taxon>Dikarya</taxon>
        <taxon>Ascomycota</taxon>
        <taxon>Pezizomycotina</taxon>
        <taxon>Dothideomycetes</taxon>
        <taxon>Pleosporomycetidae</taxon>
        <taxon>Pleosporales</taxon>
        <taxon>Pleosporineae</taxon>
        <taxon>Didymellaceae</taxon>
        <taxon>Ascochyta</taxon>
    </lineage>
</organism>
<feature type="domain" description="Heterokaryon incompatibility" evidence="2">
    <location>
        <begin position="97"/>
        <end position="263"/>
    </location>
</feature>
<dbReference type="InterPro" id="IPR010730">
    <property type="entry name" value="HET"/>
</dbReference>
<proteinExistence type="predicted"/>
<keyword evidence="4" id="KW-1185">Reference proteome</keyword>
<accession>A0A8H7MBR8</accession>
<reference evidence="3" key="1">
    <citation type="submission" date="2018-12" db="EMBL/GenBank/DDBJ databases">
        <authorList>
            <person name="Syme R.A."/>
            <person name="Farfan-Caceres L."/>
            <person name="Lichtenzveig J."/>
        </authorList>
    </citation>
    <scope>NUCLEOTIDE SEQUENCE</scope>
    <source>
        <strain evidence="3">Al4</strain>
    </source>
</reference>
<evidence type="ECO:0000259" key="2">
    <source>
        <dbReference type="Pfam" id="PF06985"/>
    </source>
</evidence>
<protein>
    <recommendedName>
        <fullName evidence="2">Heterokaryon incompatibility domain-containing protein</fullName>
    </recommendedName>
</protein>
<name>A0A8H7MBR8_9PLEO</name>
<dbReference type="PANTHER" id="PTHR33112:SF16">
    <property type="entry name" value="HETEROKARYON INCOMPATIBILITY DOMAIN-CONTAINING PROTEIN"/>
    <property type="match status" value="1"/>
</dbReference>
<dbReference type="Proteomes" id="UP000651452">
    <property type="component" value="Unassembled WGS sequence"/>
</dbReference>
<dbReference type="EMBL" id="RZGK01000019">
    <property type="protein sequence ID" value="KAF9691851.1"/>
    <property type="molecule type" value="Genomic_DNA"/>
</dbReference>
<dbReference type="PANTHER" id="PTHR33112">
    <property type="entry name" value="DOMAIN PROTEIN, PUTATIVE-RELATED"/>
    <property type="match status" value="1"/>
</dbReference>
<dbReference type="Pfam" id="PF06985">
    <property type="entry name" value="HET"/>
    <property type="match status" value="1"/>
</dbReference>
<feature type="region of interest" description="Disordered" evidence="1">
    <location>
        <begin position="747"/>
        <end position="778"/>
    </location>
</feature>
<reference evidence="3" key="2">
    <citation type="submission" date="2020-09" db="EMBL/GenBank/DDBJ databases">
        <title>Reference genome assembly for Australian Ascochyta lentis isolate Al4.</title>
        <authorList>
            <person name="Lee R.C."/>
            <person name="Farfan-Caceres L.M."/>
            <person name="Debler J.W."/>
            <person name="Williams A.H."/>
            <person name="Henares B.M."/>
        </authorList>
    </citation>
    <scope>NUCLEOTIDE SEQUENCE</scope>
    <source>
        <strain evidence="3">Al4</strain>
    </source>
</reference>
<gene>
    <name evidence="3" type="ORF">EKO04_010136</name>
</gene>
<evidence type="ECO:0000313" key="4">
    <source>
        <dbReference type="Proteomes" id="UP000651452"/>
    </source>
</evidence>
<sequence>MKYDLDLTFGEIFNDDPDAFLDQLIDIQKHQATREESEKWVDQLRFIDISGVPDLREENNGKCISYIGDSTVVCPGQKKPLILPLLEKKDDDGSTQYLAVSWRWINGKQLPKWGCDVRESFDYMIQRPGKEPHKSEFPDHYFERVILYAQDEGIDRLWIDKECIYQRYGDDPNDRPLGVQIMDVVYGDSMFSVGLLTTSLMHQHEIDLLAELLSGAIFRNPNDTINPQYKRNSKADTEVLQVQTLILRILSDSRWSRGWIFQEDHLASHRMILLIPYTKSLNPRTALYSFGTIPGNLKVKLSAFRRSVTMFCMASNESEYRWPLSEMLGKAKQYNIFNKKLNQIGSNPREYEIHASTSGSLSKSNINRKGHSFKETTYPSSTHSLLDDICHRDLEKMEDRIPIMANAAKFSKRLNTSPESPLVTSEDYSLSTVLMNLILINGEIMNTAQMSREENLMGSTLLGLLQKWQYRFSTPLLKYEQSFIDHCRLKGSVITRGGVEAQGFLFKLLPNRKPFAASSKPHPLKLTDGDRKRFSGLIAEDSDAEKIAPGRKFSLLAEEIILILTSKLRKNYGKRCRLADFLEENLEWDRRPPPPEEAKPSTPYVLNMIAGVIQALINDRELRFAILDGEPETAQPSAVFIAPFQNDGWVSEQTTSIHNNGVGHSFVFTSWDNGWRNHSMERLACIEVAAFKSEPFEVLSQWDPDQADNAYLQSYSWINGVWVGEGKRMSRYTFPITGLTAPRSRPIEDILGKRKRDDGDDEDNIEDTAASSRQEEAN</sequence>
<feature type="compositionally biased region" description="Basic and acidic residues" evidence="1">
    <location>
        <begin position="747"/>
        <end position="758"/>
    </location>
</feature>